<accession>A0ABQ5TNC3</accession>
<comment type="caution">
    <text evidence="1">The sequence shown here is derived from an EMBL/GenBank/DDBJ whole genome shotgun (WGS) entry which is preliminary data.</text>
</comment>
<organism evidence="1 2">
    <name type="scientific">Oceanobacillus kimchii</name>
    <dbReference type="NCBI Taxonomy" id="746691"/>
    <lineage>
        <taxon>Bacteria</taxon>
        <taxon>Bacillati</taxon>
        <taxon>Bacillota</taxon>
        <taxon>Bacilli</taxon>
        <taxon>Bacillales</taxon>
        <taxon>Bacillaceae</taxon>
        <taxon>Oceanobacillus</taxon>
    </lineage>
</organism>
<proteinExistence type="predicted"/>
<gene>
    <name evidence="1" type="ORF">MACH08_40880</name>
</gene>
<evidence type="ECO:0000313" key="2">
    <source>
        <dbReference type="Proteomes" id="UP001275436"/>
    </source>
</evidence>
<reference evidence="1 2" key="1">
    <citation type="submission" date="2023-02" db="EMBL/GenBank/DDBJ databases">
        <title>Oceanobacillus kimchii IFOP_LL358 isolated form Alexandrium catenella lab strain.</title>
        <authorList>
            <person name="Gajardo G."/>
            <person name="Ueki S."/>
            <person name="Maruyama F."/>
        </authorList>
    </citation>
    <scope>NUCLEOTIDE SEQUENCE [LARGE SCALE GENOMIC DNA]</scope>
    <source>
        <strain evidence="1 2">IFOP_LL358</strain>
    </source>
</reference>
<dbReference type="InterPro" id="IPR025354">
    <property type="entry name" value="DUF4258"/>
</dbReference>
<keyword evidence="2" id="KW-1185">Reference proteome</keyword>
<dbReference type="Proteomes" id="UP001275436">
    <property type="component" value="Unassembled WGS sequence"/>
</dbReference>
<sequence length="101" mass="11633">MTKRSRIKHIKKCLLLKKILISIHSKERMSQRGYSSCDIIRAVLNGRIIEVQSRGYTKKFVIEGKDYSDNPIVIVLSEKKDGYCLVTAMPPTDKNRFSECI</sequence>
<evidence type="ECO:0000313" key="1">
    <source>
        <dbReference type="EMBL" id="GLO68304.1"/>
    </source>
</evidence>
<dbReference type="EMBL" id="BSKO01000002">
    <property type="protein sequence ID" value="GLO68304.1"/>
    <property type="molecule type" value="Genomic_DNA"/>
</dbReference>
<dbReference type="RefSeq" id="WP_317958550.1">
    <property type="nucleotide sequence ID" value="NZ_BSKO01000002.1"/>
</dbReference>
<evidence type="ECO:0008006" key="3">
    <source>
        <dbReference type="Google" id="ProtNLM"/>
    </source>
</evidence>
<dbReference type="Pfam" id="PF14076">
    <property type="entry name" value="DUF4258"/>
    <property type="match status" value="1"/>
</dbReference>
<name>A0ABQ5TNC3_9BACI</name>
<protein>
    <recommendedName>
        <fullName evidence="3">DUF4258 domain-containing protein</fullName>
    </recommendedName>
</protein>